<dbReference type="InterPro" id="IPR004474">
    <property type="entry name" value="LytR_CpsA_psr"/>
</dbReference>
<dbReference type="InterPro" id="IPR050922">
    <property type="entry name" value="LytR/CpsA/Psr_CW_biosynth"/>
</dbReference>
<evidence type="ECO:0000256" key="3">
    <source>
        <dbReference type="SAM" id="Phobius"/>
    </source>
</evidence>
<organism evidence="5 6">
    <name type="scientific">Actinorugispora endophytica</name>
    <dbReference type="NCBI Taxonomy" id="1605990"/>
    <lineage>
        <taxon>Bacteria</taxon>
        <taxon>Bacillati</taxon>
        <taxon>Actinomycetota</taxon>
        <taxon>Actinomycetes</taxon>
        <taxon>Streptosporangiales</taxon>
        <taxon>Nocardiopsidaceae</taxon>
        <taxon>Actinorugispora</taxon>
    </lineage>
</organism>
<feature type="compositionally biased region" description="Low complexity" evidence="2">
    <location>
        <begin position="387"/>
        <end position="401"/>
    </location>
</feature>
<dbReference type="PANTHER" id="PTHR33392:SF6">
    <property type="entry name" value="POLYISOPRENYL-TEICHOIC ACID--PEPTIDOGLYCAN TEICHOIC ACID TRANSFERASE TAGU"/>
    <property type="match status" value="1"/>
</dbReference>
<keyword evidence="3" id="KW-1133">Transmembrane helix</keyword>
<name>A0A4R6V2V5_9ACTN</name>
<evidence type="ECO:0000313" key="5">
    <source>
        <dbReference type="EMBL" id="TDQ52983.1"/>
    </source>
</evidence>
<evidence type="ECO:0000313" key="6">
    <source>
        <dbReference type="Proteomes" id="UP000295281"/>
    </source>
</evidence>
<reference evidence="5 6" key="1">
    <citation type="submission" date="2019-03" db="EMBL/GenBank/DDBJ databases">
        <title>Genomic Encyclopedia of Type Strains, Phase IV (KMG-IV): sequencing the most valuable type-strain genomes for metagenomic binning, comparative biology and taxonomic classification.</title>
        <authorList>
            <person name="Goeker M."/>
        </authorList>
    </citation>
    <scope>NUCLEOTIDE SEQUENCE [LARGE SCALE GENOMIC DNA]</scope>
    <source>
        <strain evidence="5 6">DSM 46770</strain>
    </source>
</reference>
<keyword evidence="3" id="KW-0472">Membrane</keyword>
<dbReference type="Pfam" id="PF03816">
    <property type="entry name" value="LytR_cpsA_psr"/>
    <property type="match status" value="1"/>
</dbReference>
<proteinExistence type="inferred from homology"/>
<protein>
    <submittedName>
        <fullName evidence="5">LytR family transcriptional attenuator</fullName>
    </submittedName>
</protein>
<dbReference type="PANTHER" id="PTHR33392">
    <property type="entry name" value="POLYISOPRENYL-TEICHOIC ACID--PEPTIDOGLYCAN TEICHOIC ACID TRANSFERASE TAGU"/>
    <property type="match status" value="1"/>
</dbReference>
<evidence type="ECO:0000256" key="2">
    <source>
        <dbReference type="SAM" id="MobiDB-lite"/>
    </source>
</evidence>
<comment type="caution">
    <text evidence="5">The sequence shown here is derived from an EMBL/GenBank/DDBJ whole genome shotgun (WGS) entry which is preliminary data.</text>
</comment>
<keyword evidence="6" id="KW-1185">Reference proteome</keyword>
<feature type="transmembrane region" description="Helical" evidence="3">
    <location>
        <begin position="20"/>
        <end position="42"/>
    </location>
</feature>
<dbReference type="EMBL" id="SNYN01000005">
    <property type="protein sequence ID" value="TDQ52983.1"/>
    <property type="molecule type" value="Genomic_DNA"/>
</dbReference>
<evidence type="ECO:0000256" key="1">
    <source>
        <dbReference type="ARBA" id="ARBA00006068"/>
    </source>
</evidence>
<feature type="region of interest" description="Disordered" evidence="2">
    <location>
        <begin position="344"/>
        <end position="401"/>
    </location>
</feature>
<feature type="compositionally biased region" description="Acidic residues" evidence="2">
    <location>
        <begin position="345"/>
        <end position="362"/>
    </location>
</feature>
<dbReference type="RefSeq" id="WP_243742463.1">
    <property type="nucleotide sequence ID" value="NZ_SNYN01000005.1"/>
</dbReference>
<gene>
    <name evidence="5" type="ORF">EV190_105100</name>
</gene>
<comment type="similarity">
    <text evidence="1">Belongs to the LytR/CpsA/Psr (LCP) family.</text>
</comment>
<sequence length="401" mass="41992">MSRRRRAGGGRAAVRRSPGLLRAVWRLSVGGWVACAATGLVITASLTAYAGYYGVSGNIATAHVDTGSWEERPERVEGVHNILVMGSDVRTGENAEYGSTEGIRPDVMIVASVDADKGAVTLMNLPRDLMTDIPPCDPAGEGFPGTPGVFDQLNHAMAYGGVECQWKTVEEITGVRLDHFAMMDFAGFKDIVDAVGGVPMCVPQAVDDPKARLRLEAGEQVLDGEQALGLARSRDSTEFGSDLGRIENQQRMMGAIARKVTSGEILSSPTAVYAFLDAVTGSLTTDDGLTVDAMADLAVTMRDVDLERVSFVTPPLADYPADTDKVVLVEEPANRLFAAIAEGEVLPEEEAEATAGGDEEESGGQAGGEDSDGAGTGEASVVDEMNAMTAAADEQADACAG</sequence>
<keyword evidence="3" id="KW-0812">Transmembrane</keyword>
<evidence type="ECO:0000259" key="4">
    <source>
        <dbReference type="Pfam" id="PF03816"/>
    </source>
</evidence>
<dbReference type="NCBIfam" id="TIGR00350">
    <property type="entry name" value="lytR_cpsA_psr"/>
    <property type="match status" value="1"/>
</dbReference>
<dbReference type="AlphaFoldDB" id="A0A4R6V2V5"/>
<dbReference type="Proteomes" id="UP000295281">
    <property type="component" value="Unassembled WGS sequence"/>
</dbReference>
<feature type="domain" description="Cell envelope-related transcriptional attenuator" evidence="4">
    <location>
        <begin position="104"/>
        <end position="261"/>
    </location>
</feature>
<accession>A0A4R6V2V5</accession>
<dbReference type="Gene3D" id="3.40.630.190">
    <property type="entry name" value="LCP protein"/>
    <property type="match status" value="1"/>
</dbReference>